<keyword evidence="2" id="KW-0418">Kinase</keyword>
<dbReference type="InterPro" id="IPR036890">
    <property type="entry name" value="HATPase_C_sf"/>
</dbReference>
<evidence type="ECO:0000313" key="3">
    <source>
        <dbReference type="Proteomes" id="UP000002357"/>
    </source>
</evidence>
<sequence>MVPFLPTPVSGAVGALMRDYSLHNACICNDRSLDAKGDGRPERSAPRPGPAGGPGPAPGSGYGLIGMRERVGLHGGSLETGRREGRGYRVTARLPLPDEEGALR</sequence>
<reference evidence="2 3" key="1">
    <citation type="journal article" date="2010" name="Genome Biol. Evol.">
        <title>The sequence of a 1.8-mb bacterial linear plasmid reveals a rich evolutionary reservoir of secondary metabolic pathways.</title>
        <authorList>
            <person name="Medema M.H."/>
            <person name="Trefzer A."/>
            <person name="Kovalchuk A."/>
            <person name="van den Berg M."/>
            <person name="Mueller U."/>
            <person name="Heijne W."/>
            <person name="Wu L."/>
            <person name="Alam M.T."/>
            <person name="Ronning C.M."/>
            <person name="Nierman W.C."/>
            <person name="Bovenberg R.A.L."/>
            <person name="Breitling R."/>
            <person name="Takano E."/>
        </authorList>
    </citation>
    <scope>NUCLEOTIDE SEQUENCE [LARGE SCALE GENOMIC DNA]</scope>
    <source>
        <strain evidence="3">ATCC 27064 / DSM 738 / JCM 4710 / NBRC 13307 / NCIMB 12785 / NRRL 3585 / VKM Ac-602</strain>
    </source>
</reference>
<organism evidence="2 3">
    <name type="scientific">Streptomyces clavuligerus</name>
    <dbReference type="NCBI Taxonomy" id="1901"/>
    <lineage>
        <taxon>Bacteria</taxon>
        <taxon>Bacillati</taxon>
        <taxon>Actinomycetota</taxon>
        <taxon>Actinomycetes</taxon>
        <taxon>Kitasatosporales</taxon>
        <taxon>Streptomycetaceae</taxon>
        <taxon>Streptomyces</taxon>
    </lineage>
</organism>
<dbReference type="Proteomes" id="UP000002357">
    <property type="component" value="Chromosome"/>
</dbReference>
<gene>
    <name evidence="2" type="ORF">SCLAV_5390</name>
</gene>
<dbReference type="EMBL" id="CM000913">
    <property type="protein sequence ID" value="EFG10457.1"/>
    <property type="molecule type" value="Genomic_DNA"/>
</dbReference>
<protein>
    <submittedName>
        <fullName evidence="2">Histidine kinase</fullName>
    </submittedName>
</protein>
<dbReference type="AlphaFoldDB" id="B5GYG2"/>
<feature type="compositionally biased region" description="Basic and acidic residues" evidence="1">
    <location>
        <begin position="31"/>
        <end position="45"/>
    </location>
</feature>
<dbReference type="SUPFAM" id="SSF55874">
    <property type="entry name" value="ATPase domain of HSP90 chaperone/DNA topoisomerase II/histidine kinase"/>
    <property type="match status" value="1"/>
</dbReference>
<evidence type="ECO:0000256" key="1">
    <source>
        <dbReference type="SAM" id="MobiDB-lite"/>
    </source>
</evidence>
<dbReference type="eggNOG" id="COG4585">
    <property type="taxonomic scope" value="Bacteria"/>
</dbReference>
<feature type="region of interest" description="Disordered" evidence="1">
    <location>
        <begin position="31"/>
        <end position="104"/>
    </location>
</feature>
<dbReference type="OrthoDB" id="227596at2"/>
<feature type="compositionally biased region" description="Pro residues" evidence="1">
    <location>
        <begin position="47"/>
        <end position="57"/>
    </location>
</feature>
<keyword evidence="2" id="KW-0808">Transferase</keyword>
<name>B5GYG2_STRCL</name>
<dbReference type="STRING" id="1901.BB341_01565"/>
<accession>B5GYG2</accession>
<evidence type="ECO:0000313" key="2">
    <source>
        <dbReference type="EMBL" id="EFG10457.1"/>
    </source>
</evidence>
<dbReference type="KEGG" id="sclf:BB341_01565"/>
<keyword evidence="3" id="KW-1185">Reference proteome</keyword>
<dbReference type="GO" id="GO:0016301">
    <property type="term" value="F:kinase activity"/>
    <property type="evidence" value="ECO:0007669"/>
    <property type="project" value="UniProtKB-KW"/>
</dbReference>
<dbReference type="Gene3D" id="3.30.565.10">
    <property type="entry name" value="Histidine kinase-like ATPase, C-terminal domain"/>
    <property type="match status" value="1"/>
</dbReference>
<proteinExistence type="predicted"/>